<evidence type="ECO:0000313" key="3">
    <source>
        <dbReference type="Proteomes" id="UP000685013"/>
    </source>
</evidence>
<gene>
    <name evidence="2" type="primary">CLE27</name>
    <name evidence="2" type="ORF">SDJN03_07018</name>
</gene>
<organism evidence="2 3">
    <name type="scientific">Cucurbita argyrosperma subsp. sororia</name>
    <dbReference type="NCBI Taxonomy" id="37648"/>
    <lineage>
        <taxon>Eukaryota</taxon>
        <taxon>Viridiplantae</taxon>
        <taxon>Streptophyta</taxon>
        <taxon>Embryophyta</taxon>
        <taxon>Tracheophyta</taxon>
        <taxon>Spermatophyta</taxon>
        <taxon>Magnoliopsida</taxon>
        <taxon>eudicotyledons</taxon>
        <taxon>Gunneridae</taxon>
        <taxon>Pentapetalae</taxon>
        <taxon>rosids</taxon>
        <taxon>fabids</taxon>
        <taxon>Cucurbitales</taxon>
        <taxon>Cucurbitaceae</taxon>
        <taxon>Cucurbiteae</taxon>
        <taxon>Cucurbita</taxon>
    </lineage>
</organism>
<dbReference type="PANTHER" id="PTHR37184">
    <property type="entry name" value="CLAVATA3/ESR (CLE)-RELATED PROTEIN 27"/>
    <property type="match status" value="1"/>
</dbReference>
<accession>A0AAV6NRR0</accession>
<feature type="signal peptide" evidence="1">
    <location>
        <begin position="1"/>
        <end position="29"/>
    </location>
</feature>
<name>A0AAV6NRR0_9ROSI</name>
<sequence>MCGGVTPTRQRRFLSTLLVMALFIWVVFCHQPGAVSARLFPENLIPEETHVGGGGGSKEKLLRKYFNGMRGFEDNKRTVPSCPDPLHN</sequence>
<dbReference type="PANTHER" id="PTHR37184:SF2">
    <property type="entry name" value="CLAVATA3_ESR (CLE)-RELATED PROTEIN 43"/>
    <property type="match status" value="1"/>
</dbReference>
<protein>
    <submittedName>
        <fullName evidence="2">CLAVATA3/ESR (CLE)-related protein 27</fullName>
    </submittedName>
</protein>
<feature type="non-terminal residue" evidence="2">
    <location>
        <position position="1"/>
    </location>
</feature>
<comment type="caution">
    <text evidence="2">The sequence shown here is derived from an EMBL/GenBank/DDBJ whole genome shotgun (WGS) entry which is preliminary data.</text>
</comment>
<dbReference type="Proteomes" id="UP000685013">
    <property type="component" value="Chromosome 4"/>
</dbReference>
<dbReference type="EMBL" id="JAGKQH010000004">
    <property type="protein sequence ID" value="KAG6601785.1"/>
    <property type="molecule type" value="Genomic_DNA"/>
</dbReference>
<proteinExistence type="predicted"/>
<reference evidence="2 3" key="1">
    <citation type="journal article" date="2021" name="Hortic Res">
        <title>The domestication of Cucurbita argyrosperma as revealed by the genome of its wild relative.</title>
        <authorList>
            <person name="Barrera-Redondo J."/>
            <person name="Sanchez-de la Vega G."/>
            <person name="Aguirre-Liguori J.A."/>
            <person name="Castellanos-Morales G."/>
            <person name="Gutierrez-Guerrero Y.T."/>
            <person name="Aguirre-Dugua X."/>
            <person name="Aguirre-Planter E."/>
            <person name="Tenaillon M.I."/>
            <person name="Lira-Saade R."/>
            <person name="Eguiarte L.E."/>
        </authorList>
    </citation>
    <scope>NUCLEOTIDE SEQUENCE [LARGE SCALE GENOMIC DNA]</scope>
    <source>
        <strain evidence="2">JBR-2021</strain>
    </source>
</reference>
<keyword evidence="3" id="KW-1185">Reference proteome</keyword>
<dbReference type="AlphaFoldDB" id="A0AAV6NRR0"/>
<feature type="chain" id="PRO_5043473441" evidence="1">
    <location>
        <begin position="30"/>
        <end position="88"/>
    </location>
</feature>
<evidence type="ECO:0000313" key="2">
    <source>
        <dbReference type="EMBL" id="KAG6601785.1"/>
    </source>
</evidence>
<evidence type="ECO:0000256" key="1">
    <source>
        <dbReference type="SAM" id="SignalP"/>
    </source>
</evidence>
<keyword evidence="1" id="KW-0732">Signal</keyword>
<dbReference type="InterPro" id="IPR040274">
    <property type="entry name" value="CLE27/CLE43"/>
</dbReference>